<dbReference type="EMBL" id="SULI01000001">
    <property type="protein sequence ID" value="TKZ22603.1"/>
    <property type="molecule type" value="Genomic_DNA"/>
</dbReference>
<keyword evidence="4" id="KW-0964">Secreted</keyword>
<evidence type="ECO:0000313" key="7">
    <source>
        <dbReference type="EMBL" id="TKZ22603.1"/>
    </source>
</evidence>
<feature type="domain" description="PLD phosphodiesterase" evidence="6">
    <location>
        <begin position="418"/>
        <end position="445"/>
    </location>
</feature>
<evidence type="ECO:0000256" key="5">
    <source>
        <dbReference type="ARBA" id="ARBA00029594"/>
    </source>
</evidence>
<evidence type="ECO:0000256" key="3">
    <source>
        <dbReference type="ARBA" id="ARBA00018392"/>
    </source>
</evidence>
<evidence type="ECO:0000256" key="1">
    <source>
        <dbReference type="ARBA" id="ARBA00003145"/>
    </source>
</evidence>
<evidence type="ECO:0000256" key="4">
    <source>
        <dbReference type="ARBA" id="ARBA00022525"/>
    </source>
</evidence>
<dbReference type="CDD" id="cd09113">
    <property type="entry name" value="PLDc_ymdC_like_2"/>
    <property type="match status" value="1"/>
</dbReference>
<reference evidence="7 8" key="1">
    <citation type="submission" date="2019-04" db="EMBL/GenBank/DDBJ databases">
        <title>Genome sequence of Pelagicola litoralis CL-ES2.</title>
        <authorList>
            <person name="Cao J."/>
        </authorList>
    </citation>
    <scope>NUCLEOTIDE SEQUENCE [LARGE SCALE GENOMIC DNA]</scope>
    <source>
        <strain evidence="7 8">CL-ES2</strain>
    </source>
</reference>
<dbReference type="GO" id="GO:0032049">
    <property type="term" value="P:cardiolipin biosynthetic process"/>
    <property type="evidence" value="ECO:0007669"/>
    <property type="project" value="UniProtKB-ARBA"/>
</dbReference>
<dbReference type="InterPro" id="IPR025202">
    <property type="entry name" value="PLD-like_dom"/>
</dbReference>
<dbReference type="OrthoDB" id="9814092at2"/>
<evidence type="ECO:0000313" key="8">
    <source>
        <dbReference type="Proteomes" id="UP000306575"/>
    </source>
</evidence>
<dbReference type="Gene3D" id="3.30.870.10">
    <property type="entry name" value="Endonuclease Chain A"/>
    <property type="match status" value="2"/>
</dbReference>
<dbReference type="SMART" id="SM00155">
    <property type="entry name" value="PLDc"/>
    <property type="match status" value="2"/>
</dbReference>
<dbReference type="PANTHER" id="PTHR21248">
    <property type="entry name" value="CARDIOLIPIN SYNTHASE"/>
    <property type="match status" value="1"/>
</dbReference>
<gene>
    <name evidence="7" type="ORF">FAP39_01650</name>
</gene>
<dbReference type="AlphaFoldDB" id="A0A4U7N9X5"/>
<dbReference type="Proteomes" id="UP000306575">
    <property type="component" value="Unassembled WGS sequence"/>
</dbReference>
<keyword evidence="8" id="KW-1185">Reference proteome</keyword>
<protein>
    <recommendedName>
        <fullName evidence="3">Phospholipase D</fullName>
    </recommendedName>
    <alternativeName>
        <fullName evidence="5">Choline phosphatase</fullName>
    </alternativeName>
</protein>
<evidence type="ECO:0000256" key="2">
    <source>
        <dbReference type="ARBA" id="ARBA00004613"/>
    </source>
</evidence>
<evidence type="ECO:0000259" key="6">
    <source>
        <dbReference type="PROSITE" id="PS50035"/>
    </source>
</evidence>
<dbReference type="GO" id="GO:0005576">
    <property type="term" value="C:extracellular region"/>
    <property type="evidence" value="ECO:0007669"/>
    <property type="project" value="UniProtKB-SubCell"/>
</dbReference>
<comment type="caution">
    <text evidence="7">The sequence shown here is derived from an EMBL/GenBank/DDBJ whole genome shotgun (WGS) entry which is preliminary data.</text>
</comment>
<proteinExistence type="predicted"/>
<dbReference type="PROSITE" id="PS50035">
    <property type="entry name" value="PLD"/>
    <property type="match status" value="2"/>
</dbReference>
<name>A0A4U7N9X5_9RHOB</name>
<accession>A0A4U7N9X5</accession>
<dbReference type="CDD" id="cd09111">
    <property type="entry name" value="PLDc_ymdC_like_1"/>
    <property type="match status" value="1"/>
</dbReference>
<sequence>MAFTPAARPRADGTWSMVLTTFRAFWAVCALGLASACTYVPFDEHRTPSLSLSATQEHSLNPSVSQRLAGLPSKTAYFELDNGTDALGARLRMIEAAETSIDIATFLVKPDTAGKLIANRLLAAADRGVKVRFLLDDVFTTADDTMLASLDAHPNIALRVFNPASRHAPKSMGFVFDFKRVNRRMHIKTFVVDSSMAIMGGRNYADEYYELKDSEAFADYDVLIFGPEAIELDQAFDTYWNDVYSVPMHALAPTEIATSKALGQSLRYDITQDEIAAYENAINSPYLEHIRTGKISPFWGRSTLIVDTPEKLRNKNGDGPHVLAETLFQEMRRSTHQVTLITPYFVPENYGARFFTDLVAQGLKVRVVTNSLASNNHAYVHGGYARHRKALLQGGVELFELRHDALEALGETIDDTPMPLTLHTKLAVLDQDRVFIGSLNLDPRSIKTNSEIGLFVHSPAYAKSLTRELHQSVERYAYRVTLDQNGNLVWTFTGHGKTERFSQDPNATFWQHFLAKMPIWFGLESLL</sequence>
<dbReference type="GO" id="GO:0030572">
    <property type="term" value="F:phosphatidyltransferase activity"/>
    <property type="evidence" value="ECO:0007669"/>
    <property type="project" value="UniProtKB-ARBA"/>
</dbReference>
<feature type="domain" description="PLD phosphodiesterase" evidence="6">
    <location>
        <begin position="181"/>
        <end position="208"/>
    </location>
</feature>
<comment type="function">
    <text evidence="1">Could be a virulence factor.</text>
</comment>
<dbReference type="Pfam" id="PF13091">
    <property type="entry name" value="PLDc_2"/>
    <property type="match status" value="2"/>
</dbReference>
<dbReference type="SUPFAM" id="SSF56024">
    <property type="entry name" value="Phospholipase D/nuclease"/>
    <property type="match status" value="2"/>
</dbReference>
<dbReference type="InterPro" id="IPR001736">
    <property type="entry name" value="PLipase_D/transphosphatidylase"/>
</dbReference>
<dbReference type="PANTHER" id="PTHR21248:SF12">
    <property type="entry name" value="CARDIOLIPIN SYNTHASE C"/>
    <property type="match status" value="1"/>
</dbReference>
<organism evidence="7 8">
    <name type="scientific">Shimia litoralis</name>
    <dbReference type="NCBI Taxonomy" id="420403"/>
    <lineage>
        <taxon>Bacteria</taxon>
        <taxon>Pseudomonadati</taxon>
        <taxon>Pseudomonadota</taxon>
        <taxon>Alphaproteobacteria</taxon>
        <taxon>Rhodobacterales</taxon>
        <taxon>Roseobacteraceae</taxon>
    </lineage>
</organism>
<comment type="subcellular location">
    <subcellularLocation>
        <location evidence="2">Secreted</location>
    </subcellularLocation>
</comment>